<name>A0A497Y4R5_9SPHI</name>
<reference evidence="2 4" key="2">
    <citation type="submission" date="2019-03" db="EMBL/GenBank/DDBJ databases">
        <authorList>
            <person name="He R.-H."/>
        </authorList>
    </citation>
    <scope>NUCLEOTIDE SEQUENCE [LARGE SCALE GENOMIC DNA]</scope>
    <source>
        <strain evidence="2 4">DSM 19624</strain>
    </source>
</reference>
<dbReference type="AlphaFoldDB" id="A0A497Y4R5"/>
<organism evidence="1 3">
    <name type="scientific">Pedobacter alluvionis</name>
    <dbReference type="NCBI Taxonomy" id="475253"/>
    <lineage>
        <taxon>Bacteria</taxon>
        <taxon>Pseudomonadati</taxon>
        <taxon>Bacteroidota</taxon>
        <taxon>Sphingobacteriia</taxon>
        <taxon>Sphingobacteriales</taxon>
        <taxon>Sphingobacteriaceae</taxon>
        <taxon>Pedobacter</taxon>
    </lineage>
</organism>
<evidence type="ECO:0000313" key="4">
    <source>
        <dbReference type="Proteomes" id="UP000297429"/>
    </source>
</evidence>
<comment type="caution">
    <text evidence="1">The sequence shown here is derived from an EMBL/GenBank/DDBJ whole genome shotgun (WGS) entry which is preliminary data.</text>
</comment>
<keyword evidence="4" id="KW-1185">Reference proteome</keyword>
<accession>A0A497Y4R5</accession>
<dbReference type="OrthoDB" id="772491at2"/>
<evidence type="ECO:0000313" key="2">
    <source>
        <dbReference type="EMBL" id="TFB32978.1"/>
    </source>
</evidence>
<proteinExistence type="predicted"/>
<gene>
    <name evidence="1" type="ORF">BCL90_2939</name>
    <name evidence="2" type="ORF">E3V97_02760</name>
</gene>
<sequence>MDDKALKELRARVCLKAGLSSVTPWDCRFLSEEISKSTKKMISATTLKRFFGLVAVKYKLSKYTLSILEEYAD</sequence>
<evidence type="ECO:0000313" key="1">
    <source>
        <dbReference type="EMBL" id="RLJ77832.1"/>
    </source>
</evidence>
<dbReference type="RefSeq" id="WP_134380379.1">
    <property type="nucleotide sequence ID" value="NZ_SOPX01000001.1"/>
</dbReference>
<protein>
    <submittedName>
        <fullName evidence="1">Uncharacterized protein</fullName>
    </submittedName>
</protein>
<dbReference type="Proteomes" id="UP000297429">
    <property type="component" value="Unassembled WGS sequence"/>
</dbReference>
<dbReference type="Proteomes" id="UP000273898">
    <property type="component" value="Unassembled WGS sequence"/>
</dbReference>
<dbReference type="EMBL" id="RCCK01000011">
    <property type="protein sequence ID" value="RLJ77832.1"/>
    <property type="molecule type" value="Genomic_DNA"/>
</dbReference>
<reference evidence="1 3" key="1">
    <citation type="submission" date="2018-10" db="EMBL/GenBank/DDBJ databases">
        <title>Genomic Encyclopedia of Archaeal and Bacterial Type Strains, Phase II (KMG-II): from individual species to whole genera.</title>
        <authorList>
            <person name="Goeker M."/>
        </authorList>
    </citation>
    <scope>NUCLEOTIDE SEQUENCE [LARGE SCALE GENOMIC DNA]</scope>
    <source>
        <strain evidence="1 3">DSM 19624</strain>
    </source>
</reference>
<dbReference type="EMBL" id="SOPX01000001">
    <property type="protein sequence ID" value="TFB32978.1"/>
    <property type="molecule type" value="Genomic_DNA"/>
</dbReference>
<evidence type="ECO:0000313" key="3">
    <source>
        <dbReference type="Proteomes" id="UP000273898"/>
    </source>
</evidence>